<evidence type="ECO:0000259" key="2">
    <source>
        <dbReference type="Pfam" id="PF01970"/>
    </source>
</evidence>
<feature type="transmembrane region" description="Helical" evidence="1">
    <location>
        <begin position="136"/>
        <end position="159"/>
    </location>
</feature>
<dbReference type="AlphaFoldDB" id="A0A3G1KXI6"/>
<evidence type="ECO:0000256" key="1">
    <source>
        <dbReference type="SAM" id="Phobius"/>
    </source>
</evidence>
<protein>
    <recommendedName>
        <fullName evidence="2">DUF112 domain-containing protein</fullName>
    </recommendedName>
</protein>
<evidence type="ECO:0000313" key="3">
    <source>
        <dbReference type="EMBL" id="ATW27194.1"/>
    </source>
</evidence>
<reference evidence="3 4" key="1">
    <citation type="submission" date="2016-10" db="EMBL/GenBank/DDBJ databases">
        <title>Complete Genome Sequence of Peptococcaceae strain DCMF.</title>
        <authorList>
            <person name="Edwards R.J."/>
            <person name="Holland S.I."/>
            <person name="Deshpande N.P."/>
            <person name="Wong Y.K."/>
            <person name="Ertan H."/>
            <person name="Manefield M."/>
            <person name="Russell T.L."/>
            <person name="Lee M.J."/>
        </authorList>
    </citation>
    <scope>NUCLEOTIDE SEQUENCE [LARGE SCALE GENOMIC DNA]</scope>
    <source>
        <strain evidence="3 4">DCMF</strain>
    </source>
</reference>
<keyword evidence="1" id="KW-0812">Transmembrane</keyword>
<gene>
    <name evidence="3" type="ORF">DCMF_22755</name>
</gene>
<dbReference type="InterPro" id="IPR002823">
    <property type="entry name" value="DUF112_TM"/>
</dbReference>
<accession>A0A3G1KXI6</accession>
<feature type="transmembrane region" description="Helical" evidence="1">
    <location>
        <begin position="354"/>
        <end position="376"/>
    </location>
</feature>
<organism evidence="3 4">
    <name type="scientific">Formimonas warabiya</name>
    <dbReference type="NCBI Taxonomy" id="1761012"/>
    <lineage>
        <taxon>Bacteria</taxon>
        <taxon>Bacillati</taxon>
        <taxon>Bacillota</taxon>
        <taxon>Clostridia</taxon>
        <taxon>Eubacteriales</taxon>
        <taxon>Peptococcaceae</taxon>
        <taxon>Candidatus Formimonas</taxon>
    </lineage>
</organism>
<dbReference type="Proteomes" id="UP000323521">
    <property type="component" value="Chromosome"/>
</dbReference>
<evidence type="ECO:0000313" key="4">
    <source>
        <dbReference type="Proteomes" id="UP000323521"/>
    </source>
</evidence>
<feature type="transmembrane region" description="Helical" evidence="1">
    <location>
        <begin position="410"/>
        <end position="426"/>
    </location>
</feature>
<keyword evidence="1" id="KW-0472">Membrane</keyword>
<dbReference type="PANTHER" id="PTHR35342:SF5">
    <property type="entry name" value="TRICARBOXYLIC TRANSPORT PROTEIN"/>
    <property type="match status" value="1"/>
</dbReference>
<dbReference type="EMBL" id="CP017634">
    <property type="protein sequence ID" value="ATW27194.1"/>
    <property type="molecule type" value="Genomic_DNA"/>
</dbReference>
<keyword evidence="1" id="KW-1133">Transmembrane helix</keyword>
<feature type="transmembrane region" description="Helical" evidence="1">
    <location>
        <begin position="383"/>
        <end position="404"/>
    </location>
</feature>
<sequence length="497" mass="52022">MLHAAIMGLGALLSPLALLLLAVGVIFGLVVSFFPGLGGVVVLVLLMPFIYNLEPAQGLALLWGAHVAVCFGGSQSAILFNVPGSSKNVAACFDGYPMTQNGEGARALAASATSSLLGGIFGALVLLVSLPVIRPIILVLGPAEYFMLALWGISVIALFTSGSFLKGLAAAGLGLLIAFVGMDPMTGTPRFTMGLVSLWEGITFPPAVLGMFALAQMIELFVRGGAIVKRQAPAATSGPLQGIKDTLRNWSLVIRSSVLGVFIGALPGVGGTVGNIMAYGQAVQTSKHPEKYGTGIPEGVIACEAAVASNEGGGLIPTLTFGIPGGEGPAILMIALLIMGIAPGPEMMTKHLDIVLMMVWIIVLANVLATGIGLGLAKRLVRISSLPGTTLIPFVFVICLIGAYAVNRSFSDVIIAVIFGIVGYYMKKYDYSRANLVIGMVMGSLIERYYHISARLFGDTFFVTRPIALGLLIVIILTTAYPLYSKHRRKKKGELTV</sequence>
<feature type="transmembrane region" description="Helical" evidence="1">
    <location>
        <begin position="202"/>
        <end position="222"/>
    </location>
</feature>
<dbReference type="RefSeq" id="WP_148136543.1">
    <property type="nucleotide sequence ID" value="NZ_CP017634.1"/>
</dbReference>
<keyword evidence="4" id="KW-1185">Reference proteome</keyword>
<name>A0A3G1KXI6_FORW1</name>
<proteinExistence type="predicted"/>
<dbReference type="PANTHER" id="PTHR35342">
    <property type="entry name" value="TRICARBOXYLIC TRANSPORT PROTEIN"/>
    <property type="match status" value="1"/>
</dbReference>
<feature type="transmembrane region" description="Helical" evidence="1">
    <location>
        <begin position="107"/>
        <end position="130"/>
    </location>
</feature>
<feature type="transmembrane region" description="Helical" evidence="1">
    <location>
        <begin position="433"/>
        <end position="450"/>
    </location>
</feature>
<feature type="transmembrane region" description="Helical" evidence="1">
    <location>
        <begin position="462"/>
        <end position="484"/>
    </location>
</feature>
<dbReference type="Pfam" id="PF01970">
    <property type="entry name" value="TctA"/>
    <property type="match status" value="1"/>
</dbReference>
<dbReference type="KEGG" id="fwa:DCMF_22755"/>
<feature type="transmembrane region" description="Helical" evidence="1">
    <location>
        <begin position="34"/>
        <end position="53"/>
    </location>
</feature>
<feature type="domain" description="DUF112" evidence="2">
    <location>
        <begin position="18"/>
        <end position="438"/>
    </location>
</feature>
<dbReference type="OrthoDB" id="9781349at2"/>
<feature type="transmembrane region" description="Helical" evidence="1">
    <location>
        <begin position="164"/>
        <end position="182"/>
    </location>
</feature>